<dbReference type="PANTHER" id="PTHR35332:SF2">
    <property type="entry name" value="REGULATION OF ENOLASE PROTEIN 1"/>
    <property type="match status" value="1"/>
</dbReference>
<dbReference type="InterPro" id="IPR013320">
    <property type="entry name" value="ConA-like_dom_sf"/>
</dbReference>
<keyword evidence="2" id="KW-1185">Reference proteome</keyword>
<protein>
    <submittedName>
        <fullName evidence="1">DUF1349-domain-containing protein</fullName>
    </submittedName>
</protein>
<dbReference type="PANTHER" id="PTHR35332">
    <property type="entry name" value="REGULATION OF ENOLASE PROTEIN 1"/>
    <property type="match status" value="1"/>
</dbReference>
<dbReference type="AlphaFoldDB" id="A0A139A5L4"/>
<reference evidence="1 2" key="1">
    <citation type="journal article" date="2015" name="Genome Biol. Evol.">
        <title>Phylogenomic analyses indicate that early fungi evolved digesting cell walls of algal ancestors of land plants.</title>
        <authorList>
            <person name="Chang Y."/>
            <person name="Wang S."/>
            <person name="Sekimoto S."/>
            <person name="Aerts A.L."/>
            <person name="Choi C."/>
            <person name="Clum A."/>
            <person name="LaButti K.M."/>
            <person name="Lindquist E.A."/>
            <person name="Yee Ngan C."/>
            <person name="Ohm R.A."/>
            <person name="Salamov A.A."/>
            <person name="Grigoriev I.V."/>
            <person name="Spatafora J.W."/>
            <person name="Berbee M.L."/>
        </authorList>
    </citation>
    <scope>NUCLEOTIDE SEQUENCE [LARGE SCALE GENOMIC DNA]</scope>
    <source>
        <strain evidence="1 2">JEL478</strain>
    </source>
</reference>
<name>A0A139A5L4_GONPJ</name>
<accession>A0A139A5L4</accession>
<organism evidence="1 2">
    <name type="scientific">Gonapodya prolifera (strain JEL478)</name>
    <name type="common">Monoblepharis prolifera</name>
    <dbReference type="NCBI Taxonomy" id="1344416"/>
    <lineage>
        <taxon>Eukaryota</taxon>
        <taxon>Fungi</taxon>
        <taxon>Fungi incertae sedis</taxon>
        <taxon>Chytridiomycota</taxon>
        <taxon>Chytridiomycota incertae sedis</taxon>
        <taxon>Monoblepharidomycetes</taxon>
        <taxon>Monoblepharidales</taxon>
        <taxon>Gonapodyaceae</taxon>
        <taxon>Gonapodya</taxon>
    </lineage>
</organism>
<dbReference type="OrthoDB" id="10353511at2759"/>
<dbReference type="SUPFAM" id="SSF49899">
    <property type="entry name" value="Concanavalin A-like lectins/glucanases"/>
    <property type="match status" value="1"/>
</dbReference>
<evidence type="ECO:0000313" key="1">
    <source>
        <dbReference type="EMBL" id="KXS11929.1"/>
    </source>
</evidence>
<evidence type="ECO:0000313" key="2">
    <source>
        <dbReference type="Proteomes" id="UP000070544"/>
    </source>
</evidence>
<proteinExistence type="predicted"/>
<dbReference type="Pfam" id="PF07081">
    <property type="entry name" value="DUF1349"/>
    <property type="match status" value="1"/>
</dbReference>
<dbReference type="InterPro" id="IPR009784">
    <property type="entry name" value="DUF1349"/>
</dbReference>
<dbReference type="Proteomes" id="UP000070544">
    <property type="component" value="Unassembled WGS sequence"/>
</dbReference>
<dbReference type="EMBL" id="KQ965794">
    <property type="protein sequence ID" value="KXS11929.1"/>
    <property type="molecule type" value="Genomic_DNA"/>
</dbReference>
<gene>
    <name evidence="1" type="ORF">M427DRAFT_137742</name>
</gene>
<dbReference type="Gene3D" id="2.60.120.200">
    <property type="match status" value="1"/>
</dbReference>
<sequence>MSSPISISGIPFSFVHDGPAASWSISGDCVAATAPPKSDLFLDPRKPFGDTDALPDAPKLLGVPPSGDFQLTARVTVGFKGMFDAGVLIVHRNKETWGKLCFEFTPQGQPSAVSVVTRGRSDDCNHFLVDGNTIWFRITRSGGSWYFHASVEKLDGAPEDARWWSMLRLFTLGDAGEGETDRVGFEVQAPTGPGCEVTFENIRYTQGAPSQNDLRNGK</sequence>